<evidence type="ECO:0000313" key="2">
    <source>
        <dbReference type="Proteomes" id="UP000466345"/>
    </source>
</evidence>
<gene>
    <name evidence="1" type="ORF">SRB5_53610</name>
</gene>
<proteinExistence type="predicted"/>
<comment type="caution">
    <text evidence="1">The sequence shown here is derived from an EMBL/GenBank/DDBJ whole genome shotgun (WGS) entry which is preliminary data.</text>
</comment>
<organism evidence="1 2">
    <name type="scientific">Streptomyces smaragdinus</name>
    <dbReference type="NCBI Taxonomy" id="2585196"/>
    <lineage>
        <taxon>Bacteria</taxon>
        <taxon>Bacillati</taxon>
        <taxon>Actinomycetota</taxon>
        <taxon>Actinomycetes</taxon>
        <taxon>Kitasatosporales</taxon>
        <taxon>Streptomycetaceae</taxon>
        <taxon>Streptomyces</taxon>
    </lineage>
</organism>
<sequence>MTDSPWTIDSIAHALPHPELRAAFTREVTFTDVTQLPAILERWQRTVEALAAEQPRVEDLREYALRHDGALPSDHRETPESRARFDDWEARMRQLREGHNAA</sequence>
<name>A0A7K0CPE6_9ACTN</name>
<accession>A0A7K0CPE6</accession>
<dbReference type="OrthoDB" id="4290076at2"/>
<dbReference type="Proteomes" id="UP000466345">
    <property type="component" value="Unassembled WGS sequence"/>
</dbReference>
<dbReference type="AlphaFoldDB" id="A0A7K0CPE6"/>
<evidence type="ECO:0000313" key="1">
    <source>
        <dbReference type="EMBL" id="MQY15183.1"/>
    </source>
</evidence>
<protein>
    <submittedName>
        <fullName evidence="1">Uncharacterized protein</fullName>
    </submittedName>
</protein>
<dbReference type="EMBL" id="WEGJ01000029">
    <property type="protein sequence ID" value="MQY15183.1"/>
    <property type="molecule type" value="Genomic_DNA"/>
</dbReference>
<keyword evidence="2" id="KW-1185">Reference proteome</keyword>
<reference evidence="1 2" key="1">
    <citation type="submission" date="2019-10" db="EMBL/GenBank/DDBJ databases">
        <title>Streptomyces smaragdinus sp. nov. and Streptomyces fabii sp. nov., isolated from the gut of fungus growing-termite Macrotermes natalensis.</title>
        <authorList>
            <person name="Schwitalla J."/>
            <person name="Benndorf R."/>
            <person name="Martin K."/>
            <person name="De Beer W."/>
            <person name="Kaster A.-K."/>
            <person name="Vollmers J."/>
            <person name="Poulsen M."/>
            <person name="Beemelmanns C."/>
        </authorList>
    </citation>
    <scope>NUCLEOTIDE SEQUENCE [LARGE SCALE GENOMIC DNA]</scope>
    <source>
        <strain evidence="1 2">RB5</strain>
    </source>
</reference>
<dbReference type="RefSeq" id="WP_153456013.1">
    <property type="nucleotide sequence ID" value="NZ_WEGJ01000029.1"/>
</dbReference>